<proteinExistence type="predicted"/>
<organism evidence="5 6">
    <name type="scientific">Alkalicoccus luteus</name>
    <dbReference type="NCBI Taxonomy" id="1237094"/>
    <lineage>
        <taxon>Bacteria</taxon>
        <taxon>Bacillati</taxon>
        <taxon>Bacillota</taxon>
        <taxon>Bacilli</taxon>
        <taxon>Bacillales</taxon>
        <taxon>Bacillaceae</taxon>
        <taxon>Alkalicoccus</taxon>
    </lineage>
</organism>
<dbReference type="CDD" id="cd04492">
    <property type="entry name" value="YhaM_OBF_like"/>
    <property type="match status" value="1"/>
</dbReference>
<dbReference type="GO" id="GO:0004527">
    <property type="term" value="F:exonuclease activity"/>
    <property type="evidence" value="ECO:0007669"/>
    <property type="project" value="UniProtKB-KW"/>
</dbReference>
<dbReference type="GO" id="GO:0003676">
    <property type="term" value="F:nucleic acid binding"/>
    <property type="evidence" value="ECO:0007669"/>
    <property type="project" value="InterPro"/>
</dbReference>
<dbReference type="SUPFAM" id="SSF50249">
    <property type="entry name" value="Nucleic acid-binding proteins"/>
    <property type="match status" value="1"/>
</dbReference>
<dbReference type="InterPro" id="IPR004365">
    <property type="entry name" value="NA-bd_OB_tRNA"/>
</dbReference>
<evidence type="ECO:0000256" key="2">
    <source>
        <dbReference type="ARBA" id="ARBA00022801"/>
    </source>
</evidence>
<dbReference type="RefSeq" id="WP_168004885.1">
    <property type="nucleotide sequence ID" value="NZ_JAATHJ010000003.1"/>
</dbReference>
<evidence type="ECO:0000259" key="4">
    <source>
        <dbReference type="SMART" id="SM00471"/>
    </source>
</evidence>
<dbReference type="Pfam" id="PF01336">
    <property type="entry name" value="tRNA_anti-codon"/>
    <property type="match status" value="1"/>
</dbReference>
<dbReference type="Pfam" id="PF01966">
    <property type="entry name" value="HD"/>
    <property type="match status" value="1"/>
</dbReference>
<dbReference type="InterPro" id="IPR012340">
    <property type="entry name" value="NA-bd_OB-fold"/>
</dbReference>
<dbReference type="InterPro" id="IPR006674">
    <property type="entry name" value="HD_domain"/>
</dbReference>
<dbReference type="Gene3D" id="2.40.50.140">
    <property type="entry name" value="Nucleic acid-binding proteins"/>
    <property type="match status" value="1"/>
</dbReference>
<feature type="domain" description="HD/PDEase" evidence="4">
    <location>
        <begin position="153"/>
        <end position="285"/>
    </location>
</feature>
<gene>
    <name evidence="5" type="primary">yhaM</name>
    <name evidence="5" type="ORF">HCN83_03230</name>
</gene>
<dbReference type="SMART" id="SM00471">
    <property type="entry name" value="HDc"/>
    <property type="match status" value="1"/>
</dbReference>
<evidence type="ECO:0000313" key="5">
    <source>
        <dbReference type="EMBL" id="NJP36601.1"/>
    </source>
</evidence>
<dbReference type="AlphaFoldDB" id="A0A969PQK0"/>
<keyword evidence="2" id="KW-0378">Hydrolase</keyword>
<dbReference type="Gene3D" id="1.10.3210.10">
    <property type="entry name" value="Hypothetical protein af1432"/>
    <property type="match status" value="1"/>
</dbReference>
<dbReference type="PANTHER" id="PTHR37294:SF1">
    <property type="entry name" value="3'-5' EXORIBONUCLEASE YHAM"/>
    <property type="match status" value="1"/>
</dbReference>
<keyword evidence="1" id="KW-0540">Nuclease</keyword>
<sequence length="309" mass="35049">MKKGIGYYQIGETVELALLIKQAKKGIASNGKPFLSLMMTDKTGDIEAKMWGVKPEDESVYRTGTVIYVQGDVQDYRGMRQLRLKSVRPAHDKRAEDYMQSAPMSVDAMLEKVNEYLFAMDNPKIQRLTRHLLKKHQEAFLTSPAAVKNHHEYSSGLIYHVVSMLELGRSFAELYPSLNKDLLYGGIILHDLAKVNELTGPLGTQYTLEGKLLGHISMMHVEIETAAAELQIEGEEILLLKHMILSHHGKGEWGSPKPPMTREAEMLHMIDNIDARMAMMDRALERTAPGEFSERIFAMEQRTFYNPNL</sequence>
<dbReference type="EMBL" id="JAATHJ010000003">
    <property type="protein sequence ID" value="NJP36601.1"/>
    <property type="molecule type" value="Genomic_DNA"/>
</dbReference>
<keyword evidence="6" id="KW-1185">Reference proteome</keyword>
<keyword evidence="3" id="KW-0269">Exonuclease</keyword>
<evidence type="ECO:0000256" key="3">
    <source>
        <dbReference type="ARBA" id="ARBA00022839"/>
    </source>
</evidence>
<dbReference type="Proteomes" id="UP000752012">
    <property type="component" value="Unassembled WGS sequence"/>
</dbReference>
<accession>A0A969PQK0</accession>
<protein>
    <submittedName>
        <fullName evidence="5">3'-5' exoribonuclease YhaM</fullName>
    </submittedName>
</protein>
<reference evidence="5 6" key="1">
    <citation type="submission" date="2020-03" db="EMBL/GenBank/DDBJ databases">
        <title>Assessment of the enzymatic potential of alkaline-tolerant lipase obtained from Bacillus luteus H11 (technogenic soil) for the bioremediation of saline soils contaminated with petroleum substances.</title>
        <authorList>
            <person name="Kalwasinska A."/>
        </authorList>
    </citation>
    <scope>NUCLEOTIDE SEQUENCE [LARGE SCALE GENOMIC DNA]</scope>
    <source>
        <strain evidence="5 6">H11</strain>
    </source>
</reference>
<dbReference type="InterPro" id="IPR003607">
    <property type="entry name" value="HD/PDEase_dom"/>
</dbReference>
<dbReference type="GO" id="GO:0031125">
    <property type="term" value="P:rRNA 3'-end processing"/>
    <property type="evidence" value="ECO:0007669"/>
    <property type="project" value="TreeGrafter"/>
</dbReference>
<dbReference type="PANTHER" id="PTHR37294">
    <property type="entry name" value="3'-5' EXORIBONUCLEASE YHAM"/>
    <property type="match status" value="1"/>
</dbReference>
<dbReference type="InterPro" id="IPR050798">
    <property type="entry name" value="YhaM_exoribonuc/phosphodiest"/>
</dbReference>
<comment type="caution">
    <text evidence="5">The sequence shown here is derived from an EMBL/GenBank/DDBJ whole genome shotgun (WGS) entry which is preliminary data.</text>
</comment>
<name>A0A969PQK0_9BACI</name>
<dbReference type="FunFam" id="1.10.3210.10:FF:000008">
    <property type="entry name" value="3'-5' exoribonuclease YhaM"/>
    <property type="match status" value="1"/>
</dbReference>
<dbReference type="SUPFAM" id="SSF109604">
    <property type="entry name" value="HD-domain/PDEase-like"/>
    <property type="match status" value="1"/>
</dbReference>
<dbReference type="NCBIfam" id="NF010007">
    <property type="entry name" value="PRK13480.1"/>
    <property type="match status" value="1"/>
</dbReference>
<evidence type="ECO:0000256" key="1">
    <source>
        <dbReference type="ARBA" id="ARBA00022722"/>
    </source>
</evidence>
<evidence type="ECO:0000313" key="6">
    <source>
        <dbReference type="Proteomes" id="UP000752012"/>
    </source>
</evidence>